<feature type="active site" description="Proton acceptor" evidence="6">
    <location>
        <position position="209"/>
    </location>
</feature>
<dbReference type="PANTHER" id="PTHR14226:SF29">
    <property type="entry name" value="NEUROPATHY TARGET ESTERASE SWS"/>
    <property type="match status" value="1"/>
</dbReference>
<protein>
    <submittedName>
        <fullName evidence="9">Patatin</fullName>
    </submittedName>
</protein>
<dbReference type="GO" id="GO:0016787">
    <property type="term" value="F:hydrolase activity"/>
    <property type="evidence" value="ECO:0007669"/>
    <property type="project" value="UniProtKB-UniRule"/>
</dbReference>
<dbReference type="CDD" id="cd07205">
    <property type="entry name" value="Pat_PNPLA6_PNPLA7_NTE1_like"/>
    <property type="match status" value="1"/>
</dbReference>
<dbReference type="InterPro" id="IPR050301">
    <property type="entry name" value="NTE"/>
</dbReference>
<feature type="chain" id="PRO_5003878435" evidence="7">
    <location>
        <begin position="21"/>
        <end position="730"/>
    </location>
</feature>
<proteinExistence type="predicted"/>
<evidence type="ECO:0000256" key="3">
    <source>
        <dbReference type="ARBA" id="ARBA00022963"/>
    </source>
</evidence>
<keyword evidence="3 6" id="KW-0442">Lipid degradation</keyword>
<evidence type="ECO:0000313" key="10">
    <source>
        <dbReference type="Proteomes" id="UP000000466"/>
    </source>
</evidence>
<dbReference type="GO" id="GO:0016042">
    <property type="term" value="P:lipid catabolic process"/>
    <property type="evidence" value="ECO:0007669"/>
    <property type="project" value="UniProtKB-UniRule"/>
</dbReference>
<comment type="subcellular location">
    <subcellularLocation>
        <location evidence="1">Membrane</location>
    </subcellularLocation>
</comment>
<dbReference type="STRING" id="1117647.M5M_11390"/>
<feature type="active site" description="Nucleophile" evidence="6">
    <location>
        <position position="63"/>
    </location>
</feature>
<dbReference type="eggNOG" id="COG4775">
    <property type="taxonomic scope" value="Bacteria"/>
</dbReference>
<dbReference type="InterPro" id="IPR016035">
    <property type="entry name" value="Acyl_Trfase/lysoPLipase"/>
</dbReference>
<dbReference type="EMBL" id="CP003746">
    <property type="protein sequence ID" value="AFU99455.1"/>
    <property type="molecule type" value="Genomic_DNA"/>
</dbReference>
<evidence type="ECO:0000256" key="5">
    <source>
        <dbReference type="ARBA" id="ARBA00023136"/>
    </source>
</evidence>
<evidence type="ECO:0000256" key="7">
    <source>
        <dbReference type="SAM" id="SignalP"/>
    </source>
</evidence>
<name>K4KMK1_SIMAS</name>
<feature type="domain" description="PNPLA" evidence="8">
    <location>
        <begin position="30"/>
        <end position="222"/>
    </location>
</feature>
<feature type="signal peptide" evidence="7">
    <location>
        <begin position="1"/>
        <end position="20"/>
    </location>
</feature>
<feature type="short sequence motif" description="DGA/G" evidence="6">
    <location>
        <begin position="209"/>
        <end position="211"/>
    </location>
</feature>
<dbReference type="Pfam" id="PF01103">
    <property type="entry name" value="Omp85"/>
    <property type="match status" value="1"/>
</dbReference>
<dbReference type="HOGENOM" id="CLU_014750_1_0_6"/>
<comment type="caution">
    <text evidence="6">Lacks conserved residue(s) required for the propagation of feature annotation.</text>
</comment>
<evidence type="ECO:0000259" key="8">
    <source>
        <dbReference type="PROSITE" id="PS51635"/>
    </source>
</evidence>
<dbReference type="InterPro" id="IPR002641">
    <property type="entry name" value="PNPLA_dom"/>
</dbReference>
<evidence type="ECO:0000256" key="2">
    <source>
        <dbReference type="ARBA" id="ARBA00022801"/>
    </source>
</evidence>
<dbReference type="Pfam" id="PF01734">
    <property type="entry name" value="Patatin"/>
    <property type="match status" value="1"/>
</dbReference>
<sequence>MKLRALALALLISCSPLTYGLDKDGNRIGLVLSGGAARGLSHIGVIKALEQQGIQVDAVAGTSMGAIVGAMYASGYSVNQLESIATSLDWNYALADFPPRRDLTFRRKEEERRHLLKTKIRITGNEVSLPKGVLDGQNLGLVLQDIFQHTNSISQFDQLPIPFRAVATNLETGEAVVLHDGSLPAAVRASMSIPGLLAPVQHNKMLLADGGMANNMPVDVARAMGVDRVIAVNIGSPLLKRENIDSIFAVSEQVTTFLTIKSTEYQKASLLPQDLLLEPVLEGIGSVDFDAAADAIEQGYQATMAQATALASFQSAGAQAQAELTTHKDPIISAISLQNNSYLHDEAILSFIRQPKGEPFNQALLIHNINTLYGLDYFVSVNYELHDAANGTKRLHILVNGDTRHMSFVRLGFSTSDDLRGNNYYNLAASFNKAGITQYGAEWYTQLQLGNNALLSSEFFLPLGYETPLYIKPVLSYTARDIPIYDEALKTERLIVRDRKSSAGIEGGFMFSQYTDISLGVHVADGRLNVKTGEALIDELGYDQGYLEASFRLDSEDHVYFPTQGARTELNYRSYEKSLGSDENYYEADALLSYAHSLDRNTWVFRAQAARTNGENVVPSSRFLLGGLGHLSGMPEGSLVTQNNDLLSLRYTRLLNDPLLVFNTRYYFLATLEYGRAWNRGLSDLPFDSGYLTAGSLGVGMDSPLGPIIFAYGRNSADRHSVYLSIGRAL</sequence>
<dbReference type="Gene3D" id="3.40.1090.10">
    <property type="entry name" value="Cytosolic phospholipase A2 catalytic domain"/>
    <property type="match status" value="2"/>
</dbReference>
<organism evidence="9 10">
    <name type="scientific">Simiduia agarivorans (strain DSM 21679 / JCM 13881 / BCRC 17597 / SA1)</name>
    <dbReference type="NCBI Taxonomy" id="1117647"/>
    <lineage>
        <taxon>Bacteria</taxon>
        <taxon>Pseudomonadati</taxon>
        <taxon>Pseudomonadota</taxon>
        <taxon>Gammaproteobacteria</taxon>
        <taxon>Cellvibrionales</taxon>
        <taxon>Cellvibrionaceae</taxon>
        <taxon>Simiduia</taxon>
    </lineage>
</organism>
<evidence type="ECO:0000256" key="1">
    <source>
        <dbReference type="ARBA" id="ARBA00004370"/>
    </source>
</evidence>
<dbReference type="GO" id="GO:0019867">
    <property type="term" value="C:outer membrane"/>
    <property type="evidence" value="ECO:0007669"/>
    <property type="project" value="InterPro"/>
</dbReference>
<accession>K4KMK1</accession>
<dbReference type="KEGG" id="saga:M5M_11390"/>
<evidence type="ECO:0000313" key="9">
    <source>
        <dbReference type="EMBL" id="AFU99455.1"/>
    </source>
</evidence>
<reference evidence="9 10" key="1">
    <citation type="journal article" date="2013" name="Genome Announc.">
        <title>Complete genome sequence of Simiduia agarivorans SA1(T), a marine bacterium able to degrade a variety of polysaccharides.</title>
        <authorList>
            <person name="Lin S.Y."/>
            <person name="Shieh W.Y."/>
            <person name="Chen J.S."/>
            <person name="Tang S.L."/>
        </authorList>
    </citation>
    <scope>NUCLEOTIDE SEQUENCE [LARGE SCALE GENOMIC DNA]</scope>
    <source>
        <strain evidence="10">DSM 21679 / JCM 13881 / BCRC 17597 / SA1</strain>
    </source>
</reference>
<dbReference type="PROSITE" id="PS51635">
    <property type="entry name" value="PNPLA"/>
    <property type="match status" value="1"/>
</dbReference>
<dbReference type="OrthoDB" id="5290098at2"/>
<dbReference type="RefSeq" id="WP_015047619.1">
    <property type="nucleotide sequence ID" value="NC_018868.3"/>
</dbReference>
<dbReference type="Proteomes" id="UP000000466">
    <property type="component" value="Chromosome"/>
</dbReference>
<keyword evidence="7" id="KW-0732">Signal</keyword>
<feature type="short sequence motif" description="GXSXG" evidence="6">
    <location>
        <begin position="61"/>
        <end position="65"/>
    </location>
</feature>
<dbReference type="AlphaFoldDB" id="K4KMK1"/>
<dbReference type="SUPFAM" id="SSF52151">
    <property type="entry name" value="FabD/lysophospholipase-like"/>
    <property type="match status" value="1"/>
</dbReference>
<dbReference type="eggNOG" id="COG1752">
    <property type="taxonomic scope" value="Bacteria"/>
</dbReference>
<dbReference type="PANTHER" id="PTHR14226">
    <property type="entry name" value="NEUROPATHY TARGET ESTERASE/SWISS CHEESE D.MELANOGASTER"/>
    <property type="match status" value="1"/>
</dbReference>
<evidence type="ECO:0000256" key="4">
    <source>
        <dbReference type="ARBA" id="ARBA00023098"/>
    </source>
</evidence>
<keyword evidence="10" id="KW-1185">Reference proteome</keyword>
<dbReference type="Gene3D" id="2.40.160.50">
    <property type="entry name" value="membrane protein fhac: a member of the omp85/tpsb transporter family"/>
    <property type="match status" value="1"/>
</dbReference>
<dbReference type="Gene3D" id="3.10.20.310">
    <property type="entry name" value="membrane protein fhac"/>
    <property type="match status" value="1"/>
</dbReference>
<evidence type="ECO:0000256" key="6">
    <source>
        <dbReference type="PROSITE-ProRule" id="PRU01161"/>
    </source>
</evidence>
<dbReference type="InterPro" id="IPR000184">
    <property type="entry name" value="Bac_surfAg_D15"/>
</dbReference>
<gene>
    <name evidence="9" type="ordered locus">M5M_11390</name>
</gene>
<keyword evidence="5" id="KW-0472">Membrane</keyword>
<keyword evidence="4 6" id="KW-0443">Lipid metabolism</keyword>
<keyword evidence="2 6" id="KW-0378">Hydrolase</keyword>